<reference evidence="1" key="1">
    <citation type="journal article" date="2020" name="Stud. Mycol.">
        <title>101 Dothideomycetes genomes: a test case for predicting lifestyles and emergence of pathogens.</title>
        <authorList>
            <person name="Haridas S."/>
            <person name="Albert R."/>
            <person name="Binder M."/>
            <person name="Bloem J."/>
            <person name="Labutti K."/>
            <person name="Salamov A."/>
            <person name="Andreopoulos B."/>
            <person name="Baker S."/>
            <person name="Barry K."/>
            <person name="Bills G."/>
            <person name="Bluhm B."/>
            <person name="Cannon C."/>
            <person name="Castanera R."/>
            <person name="Culley D."/>
            <person name="Daum C."/>
            <person name="Ezra D."/>
            <person name="Gonzalez J."/>
            <person name="Henrissat B."/>
            <person name="Kuo A."/>
            <person name="Liang C."/>
            <person name="Lipzen A."/>
            <person name="Lutzoni F."/>
            <person name="Magnuson J."/>
            <person name="Mondo S."/>
            <person name="Nolan M."/>
            <person name="Ohm R."/>
            <person name="Pangilinan J."/>
            <person name="Park H.-J."/>
            <person name="Ramirez L."/>
            <person name="Alfaro M."/>
            <person name="Sun H."/>
            <person name="Tritt A."/>
            <person name="Yoshinaga Y."/>
            <person name="Zwiers L.-H."/>
            <person name="Turgeon B."/>
            <person name="Goodwin S."/>
            <person name="Spatafora J."/>
            <person name="Crous P."/>
            <person name="Grigoriev I."/>
        </authorList>
    </citation>
    <scope>NUCLEOTIDE SEQUENCE</scope>
    <source>
        <strain evidence="1">CBS 269.34</strain>
    </source>
</reference>
<gene>
    <name evidence="1" type="ORF">BU16DRAFT_555819</name>
</gene>
<dbReference type="Proteomes" id="UP000799750">
    <property type="component" value="Unassembled WGS sequence"/>
</dbReference>
<organism evidence="1 2">
    <name type="scientific">Lophium mytilinum</name>
    <dbReference type="NCBI Taxonomy" id="390894"/>
    <lineage>
        <taxon>Eukaryota</taxon>
        <taxon>Fungi</taxon>
        <taxon>Dikarya</taxon>
        <taxon>Ascomycota</taxon>
        <taxon>Pezizomycotina</taxon>
        <taxon>Dothideomycetes</taxon>
        <taxon>Pleosporomycetidae</taxon>
        <taxon>Mytilinidiales</taxon>
        <taxon>Mytilinidiaceae</taxon>
        <taxon>Lophium</taxon>
    </lineage>
</organism>
<keyword evidence="2" id="KW-1185">Reference proteome</keyword>
<dbReference type="AlphaFoldDB" id="A0A6A6RA72"/>
<protein>
    <submittedName>
        <fullName evidence="1">Uncharacterized protein</fullName>
    </submittedName>
</protein>
<proteinExistence type="predicted"/>
<name>A0A6A6RA72_9PEZI</name>
<dbReference type="EMBL" id="MU004182">
    <property type="protein sequence ID" value="KAF2501324.1"/>
    <property type="molecule type" value="Genomic_DNA"/>
</dbReference>
<dbReference type="OrthoDB" id="5282002at2759"/>
<evidence type="ECO:0000313" key="1">
    <source>
        <dbReference type="EMBL" id="KAF2501324.1"/>
    </source>
</evidence>
<accession>A0A6A6RA72</accession>
<sequence>MPWLDVQNTTRADYTRGLTTVPLPTNAKPEWLNAVNKLRVLLNKLAEHPAMAPNLQQTYMTPAADKNNVYFMWDFVGRTLGMYYNVDPQLAHHKPGEPLPEDYSDVIGRCVMAQQLILDTKPGMLDMMTESVYPEQKGRHPKFGEEILGLARGLTRD</sequence>
<evidence type="ECO:0000313" key="2">
    <source>
        <dbReference type="Proteomes" id="UP000799750"/>
    </source>
</evidence>